<name>A0ABR6EIQ6_9ACTN</name>
<evidence type="ECO:0000313" key="2">
    <source>
        <dbReference type="EMBL" id="MBB1245201.1"/>
    </source>
</evidence>
<dbReference type="RefSeq" id="WP_182856526.1">
    <property type="nucleotide sequence ID" value="NZ_WMLF01000248.1"/>
</dbReference>
<sequence length="180" mass="18288">MPSSTDLGHPAKAALLAVVATLLGLAVLLGAAYELRQTAGMVGERGSLTVSECSINGSRGRAILCRGTFLPDNGSAVDATSVTMFSGLFGELHSPGTRVPVTRLGPGEVEPVGWRPSAVVFVPAAFGLLALGVAACYASGARLGSSRPDFQETLIGRTGRALMIASLVVGAASAFTVWST</sequence>
<evidence type="ECO:0008006" key="4">
    <source>
        <dbReference type="Google" id="ProtNLM"/>
    </source>
</evidence>
<keyword evidence="3" id="KW-1185">Reference proteome</keyword>
<feature type="transmembrane region" description="Helical" evidence="1">
    <location>
        <begin position="12"/>
        <end position="33"/>
    </location>
</feature>
<dbReference type="Proteomes" id="UP000766698">
    <property type="component" value="Unassembled WGS sequence"/>
</dbReference>
<evidence type="ECO:0000313" key="3">
    <source>
        <dbReference type="Proteomes" id="UP000766698"/>
    </source>
</evidence>
<dbReference type="EMBL" id="WMLF01000248">
    <property type="protein sequence ID" value="MBB1245201.1"/>
    <property type="molecule type" value="Genomic_DNA"/>
</dbReference>
<comment type="caution">
    <text evidence="2">The sequence shown here is derived from an EMBL/GenBank/DDBJ whole genome shotgun (WGS) entry which is preliminary data.</text>
</comment>
<feature type="transmembrane region" description="Helical" evidence="1">
    <location>
        <begin position="161"/>
        <end position="178"/>
    </location>
</feature>
<keyword evidence="1" id="KW-1133">Transmembrane helix</keyword>
<keyword evidence="1" id="KW-0812">Transmembrane</keyword>
<feature type="transmembrane region" description="Helical" evidence="1">
    <location>
        <begin position="118"/>
        <end position="140"/>
    </location>
</feature>
<reference evidence="3" key="1">
    <citation type="journal article" date="2020" name="Syst. Appl. Microbiol.">
        <title>Streptomyces alkaliterrae sp. nov., isolated from an alkaline soil, and emended descriptions of Streptomyces alkaliphilus, Streptomyces calidiresistens and Streptomyces durbertensis.</title>
        <authorList>
            <person name="Swiecimska M."/>
            <person name="Golinska P."/>
            <person name="Nouioui I."/>
            <person name="Wypij M."/>
            <person name="Rai M."/>
            <person name="Sangal V."/>
            <person name="Goodfellow M."/>
        </authorList>
    </citation>
    <scope>NUCLEOTIDE SEQUENCE [LARGE SCALE GENOMIC DNA]</scope>
    <source>
        <strain evidence="3">DSM 104538</strain>
    </source>
</reference>
<keyword evidence="1" id="KW-0472">Membrane</keyword>
<proteinExistence type="predicted"/>
<organism evidence="2 3">
    <name type="scientific">Streptomyces durbertensis</name>
    <dbReference type="NCBI Taxonomy" id="2448886"/>
    <lineage>
        <taxon>Bacteria</taxon>
        <taxon>Bacillati</taxon>
        <taxon>Actinomycetota</taxon>
        <taxon>Actinomycetes</taxon>
        <taxon>Kitasatosporales</taxon>
        <taxon>Streptomycetaceae</taxon>
        <taxon>Streptomyces</taxon>
    </lineage>
</organism>
<accession>A0ABR6EIQ6</accession>
<protein>
    <recommendedName>
        <fullName evidence="4">Integral membrane protein</fullName>
    </recommendedName>
</protein>
<gene>
    <name evidence="2" type="ORF">GL263_16710</name>
</gene>
<evidence type="ECO:0000256" key="1">
    <source>
        <dbReference type="SAM" id="Phobius"/>
    </source>
</evidence>